<sequence>MKNFSITASTLIIATSTLFGCASVPTTSTEKSTLAKQMSAPSEGKAGLYIYRSNTVVGGALKKDIWVDGECVGESARGTFFHIEVDGDQTHTLATESEFSPNLLEVKTESGQNYFVEQTIKMGVFVGGANLKLMHPTQGQQDIQKLSMAETGKCSKAFPKKDS</sequence>
<dbReference type="PROSITE" id="PS51257">
    <property type="entry name" value="PROKAR_LIPOPROTEIN"/>
    <property type="match status" value="1"/>
</dbReference>
<dbReference type="InterPro" id="IPR016596">
    <property type="entry name" value="UCP012335"/>
</dbReference>
<feature type="signal peptide" evidence="1">
    <location>
        <begin position="1"/>
        <end position="22"/>
    </location>
</feature>
<proteinExistence type="predicted"/>
<dbReference type="EMBL" id="FMYK01000001">
    <property type="protein sequence ID" value="SDB85207.1"/>
    <property type="molecule type" value="Genomic_DNA"/>
</dbReference>
<dbReference type="RefSeq" id="WP_092615189.1">
    <property type="nucleotide sequence ID" value="NZ_FMYK01000001.1"/>
</dbReference>
<organism evidence="3 4">
    <name type="scientific">Acinetobacter marinus</name>
    <dbReference type="NCBI Taxonomy" id="281375"/>
    <lineage>
        <taxon>Bacteria</taxon>
        <taxon>Pseudomonadati</taxon>
        <taxon>Pseudomonadota</taxon>
        <taxon>Gammaproteobacteria</taxon>
        <taxon>Moraxellales</taxon>
        <taxon>Moraxellaceae</taxon>
        <taxon>Acinetobacter</taxon>
    </lineage>
</organism>
<reference evidence="4" key="1">
    <citation type="submission" date="2016-09" db="EMBL/GenBank/DDBJ databases">
        <authorList>
            <person name="Varghese N."/>
            <person name="Submissions S."/>
        </authorList>
    </citation>
    <scope>NUCLEOTIDE SEQUENCE [LARGE SCALE GENOMIC DNA]</scope>
    <source>
        <strain evidence="4">ANC 3699</strain>
    </source>
</reference>
<evidence type="ECO:0000313" key="4">
    <source>
        <dbReference type="Proteomes" id="UP000242317"/>
    </source>
</evidence>
<dbReference type="OrthoDB" id="7375569at2"/>
<gene>
    <name evidence="3" type="ORF">SAMN05421749_101396</name>
</gene>
<evidence type="ECO:0000313" key="3">
    <source>
        <dbReference type="EMBL" id="SDB85207.1"/>
    </source>
</evidence>
<evidence type="ECO:0000259" key="2">
    <source>
        <dbReference type="Pfam" id="PF11008"/>
    </source>
</evidence>
<feature type="chain" id="PRO_5017341336" description="DUF2846 domain-containing protein" evidence="1">
    <location>
        <begin position="23"/>
        <end position="163"/>
    </location>
</feature>
<dbReference type="Proteomes" id="UP000242317">
    <property type="component" value="Unassembled WGS sequence"/>
</dbReference>
<dbReference type="AlphaFoldDB" id="A0A1G6GT87"/>
<keyword evidence="1" id="KW-0732">Signal</keyword>
<dbReference type="InterPro" id="IPR022548">
    <property type="entry name" value="DUF2846"/>
</dbReference>
<dbReference type="PIRSF" id="PIRSF012335">
    <property type="entry name" value="UCP012335"/>
    <property type="match status" value="1"/>
</dbReference>
<keyword evidence="4" id="KW-1185">Reference proteome</keyword>
<evidence type="ECO:0000256" key="1">
    <source>
        <dbReference type="SAM" id="SignalP"/>
    </source>
</evidence>
<feature type="domain" description="DUF2846" evidence="2">
    <location>
        <begin position="43"/>
        <end position="129"/>
    </location>
</feature>
<accession>A0A1G6GT87</accession>
<name>A0A1G6GT87_9GAMM</name>
<protein>
    <recommendedName>
        <fullName evidence="2">DUF2846 domain-containing protein</fullName>
    </recommendedName>
</protein>
<dbReference type="Pfam" id="PF11008">
    <property type="entry name" value="DUF2846"/>
    <property type="match status" value="1"/>
</dbReference>